<organism evidence="1 2">
    <name type="scientific">Panagrolaimus sp. PS1159</name>
    <dbReference type="NCBI Taxonomy" id="55785"/>
    <lineage>
        <taxon>Eukaryota</taxon>
        <taxon>Metazoa</taxon>
        <taxon>Ecdysozoa</taxon>
        <taxon>Nematoda</taxon>
        <taxon>Chromadorea</taxon>
        <taxon>Rhabditida</taxon>
        <taxon>Tylenchina</taxon>
        <taxon>Panagrolaimomorpha</taxon>
        <taxon>Panagrolaimoidea</taxon>
        <taxon>Panagrolaimidae</taxon>
        <taxon>Panagrolaimus</taxon>
    </lineage>
</organism>
<sequence length="674" mass="76596">MAYLGSFSTTPIIPEFSCAGYGDILFIDAYGKSEKISEPIVQHNLAAFWQRPGLSPISAGFSIPLTHLAAASSKGVYSKPPGAWLFSTPKRKIFRRNLLYSELIDDTSEPPGVRIFGVNESSDRKTLIESQFSFVNPLCDKNKIFKLSHSEESHILELPSEAYEVRTYQAENVKRKVFVRTKDSLLFCNMEDSTVNKCYGFPVCDFFQVPFLDENLVLIDSFQRLWHGSIERNFTRKKVNLLIQAAAATDCPKVIIGTDGEKIQFIDLRESRDSSSNDILYKLEDPAFFNSATSEFMETMTEVHQNKKEEIFHLSTLPQRPFATIASSNRHHILLDHRMPGQSIISMSHSNINGGDYCFAAPPMNDGIRKGAIYNFFSQNQTHSPQTSYWPVYLNTQNSIWSSVGPIKALQMPSIIENYCLAKPGTYPKNFSFKQLPKYSRSICFQSLATAHSIGDTRAIIFQQMDSGDIWYNNFIIDPSIDKPINQKKFRTQTFRAIEKYFSTSEDSEYFRQSQTSKFADEIITQDLNTKIKCYKILPTFENLSSVKNMDISETLANFDPFAEIGRPLDDPPLKDDEIVIQEAATEDNIFSSIIIKSWAKSDIAFMNYLNGIIERDVDDEENAIQSVPSSPQSQQQQSQQPSTSLTPQINKLVPFEDEAEEDFNFDDMDFHSD</sequence>
<reference evidence="2" key="1">
    <citation type="submission" date="2022-11" db="UniProtKB">
        <authorList>
            <consortium name="WormBaseParasite"/>
        </authorList>
    </citation>
    <scope>IDENTIFICATION</scope>
</reference>
<evidence type="ECO:0000313" key="1">
    <source>
        <dbReference type="Proteomes" id="UP000887580"/>
    </source>
</evidence>
<dbReference type="Proteomes" id="UP000887580">
    <property type="component" value="Unplaced"/>
</dbReference>
<name>A0AC35FYQ2_9BILA</name>
<proteinExistence type="predicted"/>
<evidence type="ECO:0000313" key="2">
    <source>
        <dbReference type="WBParaSite" id="PS1159_v2.g22124.t1"/>
    </source>
</evidence>
<accession>A0AC35FYQ2</accession>
<dbReference type="WBParaSite" id="PS1159_v2.g22124.t1">
    <property type="protein sequence ID" value="PS1159_v2.g22124.t1"/>
    <property type="gene ID" value="PS1159_v2.g22124"/>
</dbReference>
<protein>
    <submittedName>
        <fullName evidence="2">Uncharacterized protein</fullName>
    </submittedName>
</protein>